<accession>A0A9X3SAH9</accession>
<keyword evidence="1" id="KW-0472">Membrane</keyword>
<comment type="caution">
    <text evidence="2">The sequence shown here is derived from an EMBL/GenBank/DDBJ whole genome shotgun (WGS) entry which is preliminary data.</text>
</comment>
<evidence type="ECO:0008006" key="4">
    <source>
        <dbReference type="Google" id="ProtNLM"/>
    </source>
</evidence>
<dbReference type="Proteomes" id="UP001147653">
    <property type="component" value="Unassembled WGS sequence"/>
</dbReference>
<proteinExistence type="predicted"/>
<dbReference type="RefSeq" id="WP_270024585.1">
    <property type="nucleotide sequence ID" value="NZ_JAPDDP010000011.1"/>
</dbReference>
<evidence type="ECO:0000313" key="3">
    <source>
        <dbReference type="Proteomes" id="UP001147653"/>
    </source>
</evidence>
<keyword evidence="1" id="KW-1133">Transmembrane helix</keyword>
<reference evidence="2" key="1">
    <citation type="submission" date="2022-10" db="EMBL/GenBank/DDBJ databases">
        <title>The WGS of Solirubrobacter phytolaccae KCTC 29190.</title>
        <authorList>
            <person name="Jiang Z."/>
        </authorList>
    </citation>
    <scope>NUCLEOTIDE SEQUENCE</scope>
    <source>
        <strain evidence="2">KCTC 29190</strain>
    </source>
</reference>
<gene>
    <name evidence="2" type="ORF">OJ997_08210</name>
</gene>
<name>A0A9X3SAH9_9ACTN</name>
<keyword evidence="3" id="KW-1185">Reference proteome</keyword>
<dbReference type="EMBL" id="JAPDDP010000011">
    <property type="protein sequence ID" value="MDA0180275.1"/>
    <property type="molecule type" value="Genomic_DNA"/>
</dbReference>
<sequence>MYEWMGRAHAWLAQERGQGTVEYVGLILLLAGIMAAVVAGGKGLTGNIPSTIVNELKDAIGGVGDAPKTGS</sequence>
<evidence type="ECO:0000313" key="2">
    <source>
        <dbReference type="EMBL" id="MDA0180275.1"/>
    </source>
</evidence>
<evidence type="ECO:0000256" key="1">
    <source>
        <dbReference type="SAM" id="Phobius"/>
    </source>
</evidence>
<protein>
    <recommendedName>
        <fullName evidence="4">Flp family type IVb pilin</fullName>
    </recommendedName>
</protein>
<dbReference type="AlphaFoldDB" id="A0A9X3SAH9"/>
<keyword evidence="1" id="KW-0812">Transmembrane</keyword>
<organism evidence="2 3">
    <name type="scientific">Solirubrobacter phytolaccae</name>
    <dbReference type="NCBI Taxonomy" id="1404360"/>
    <lineage>
        <taxon>Bacteria</taxon>
        <taxon>Bacillati</taxon>
        <taxon>Actinomycetota</taxon>
        <taxon>Thermoleophilia</taxon>
        <taxon>Solirubrobacterales</taxon>
        <taxon>Solirubrobacteraceae</taxon>
        <taxon>Solirubrobacter</taxon>
    </lineage>
</organism>
<feature type="transmembrane region" description="Helical" evidence="1">
    <location>
        <begin position="21"/>
        <end position="41"/>
    </location>
</feature>